<dbReference type="PANTHER" id="PTHR40606">
    <property type="match status" value="1"/>
</dbReference>
<organism evidence="3 4">
    <name type="scientific">Allocatelliglobosispora scoriae</name>
    <dbReference type="NCBI Taxonomy" id="643052"/>
    <lineage>
        <taxon>Bacteria</taxon>
        <taxon>Bacillati</taxon>
        <taxon>Actinomycetota</taxon>
        <taxon>Actinomycetes</taxon>
        <taxon>Micromonosporales</taxon>
        <taxon>Micromonosporaceae</taxon>
        <taxon>Allocatelliglobosispora</taxon>
    </lineage>
</organism>
<evidence type="ECO:0000313" key="4">
    <source>
        <dbReference type="Proteomes" id="UP000587527"/>
    </source>
</evidence>
<accession>A0A841BTM5</accession>
<dbReference type="InterPro" id="IPR036913">
    <property type="entry name" value="YegP-like_sf"/>
</dbReference>
<keyword evidence="4" id="KW-1185">Reference proteome</keyword>
<name>A0A841BTM5_9ACTN</name>
<reference evidence="3 4" key="1">
    <citation type="submission" date="2020-08" db="EMBL/GenBank/DDBJ databases">
        <title>Sequencing the genomes of 1000 actinobacteria strains.</title>
        <authorList>
            <person name="Klenk H.-P."/>
        </authorList>
    </citation>
    <scope>NUCLEOTIDE SEQUENCE [LARGE SCALE GENOMIC DNA]</scope>
    <source>
        <strain evidence="3 4">DSM 45362</strain>
    </source>
</reference>
<comment type="caution">
    <text evidence="3">The sequence shown here is derived from an EMBL/GenBank/DDBJ whole genome shotgun (WGS) entry which is preliminary data.</text>
</comment>
<protein>
    <submittedName>
        <fullName evidence="3">Uncharacterized protein YegP (UPF0339 family)</fullName>
    </submittedName>
</protein>
<feature type="region of interest" description="Disordered" evidence="1">
    <location>
        <begin position="49"/>
        <end position="82"/>
    </location>
</feature>
<gene>
    <name evidence="3" type="ORF">F4553_003509</name>
</gene>
<sequence>MAKFELFKDVRGEFRWRLRSGNGEIIASSGEGFKARAGAENGIEAVKRDAASAPTVDHTDMPAGVKSSTAKKKMPSSAVRPM</sequence>
<dbReference type="Proteomes" id="UP000587527">
    <property type="component" value="Unassembled WGS sequence"/>
</dbReference>
<dbReference type="PANTHER" id="PTHR40606:SF1">
    <property type="entry name" value="UPF0339 PROTEIN YEGP"/>
    <property type="match status" value="1"/>
</dbReference>
<dbReference type="RefSeq" id="WP_184837288.1">
    <property type="nucleotide sequence ID" value="NZ_JACHMN010000002.1"/>
</dbReference>
<evidence type="ECO:0000256" key="1">
    <source>
        <dbReference type="SAM" id="MobiDB-lite"/>
    </source>
</evidence>
<dbReference type="Gene3D" id="3.30.160.160">
    <property type="entry name" value="YegP-like"/>
    <property type="match status" value="1"/>
</dbReference>
<feature type="domain" description="DUF1508" evidence="2">
    <location>
        <begin position="10"/>
        <end position="57"/>
    </location>
</feature>
<evidence type="ECO:0000313" key="3">
    <source>
        <dbReference type="EMBL" id="MBB5870130.1"/>
    </source>
</evidence>
<evidence type="ECO:0000259" key="2">
    <source>
        <dbReference type="Pfam" id="PF07411"/>
    </source>
</evidence>
<dbReference type="InterPro" id="IPR010879">
    <property type="entry name" value="DUF1508"/>
</dbReference>
<dbReference type="InterPro" id="IPR051141">
    <property type="entry name" value="UPF0339_domain"/>
</dbReference>
<dbReference type="SUPFAM" id="SSF160113">
    <property type="entry name" value="YegP-like"/>
    <property type="match status" value="1"/>
</dbReference>
<dbReference type="Pfam" id="PF07411">
    <property type="entry name" value="DUF1508"/>
    <property type="match status" value="1"/>
</dbReference>
<dbReference type="EMBL" id="JACHMN010000002">
    <property type="protein sequence ID" value="MBB5870130.1"/>
    <property type="molecule type" value="Genomic_DNA"/>
</dbReference>
<proteinExistence type="predicted"/>
<dbReference type="AlphaFoldDB" id="A0A841BTM5"/>